<dbReference type="GO" id="GO:0005869">
    <property type="term" value="C:dynactin complex"/>
    <property type="evidence" value="ECO:0007669"/>
    <property type="project" value="InterPro"/>
</dbReference>
<organism evidence="1 2">
    <name type="scientific">Folsomia candida</name>
    <name type="common">Springtail</name>
    <dbReference type="NCBI Taxonomy" id="158441"/>
    <lineage>
        <taxon>Eukaryota</taxon>
        <taxon>Metazoa</taxon>
        <taxon>Ecdysozoa</taxon>
        <taxon>Arthropoda</taxon>
        <taxon>Hexapoda</taxon>
        <taxon>Collembola</taxon>
        <taxon>Entomobryomorpha</taxon>
        <taxon>Isotomoidea</taxon>
        <taxon>Isotomidae</taxon>
        <taxon>Proisotominae</taxon>
        <taxon>Folsomia</taxon>
    </lineage>
</organism>
<dbReference type="GO" id="GO:0061640">
    <property type="term" value="P:cytoskeleton-dependent cytokinesis"/>
    <property type="evidence" value="ECO:0007669"/>
    <property type="project" value="InterPro"/>
</dbReference>
<dbReference type="PANTHER" id="PTHR28360">
    <property type="entry name" value="DYNACTIN SUBUNIT 3"/>
    <property type="match status" value="1"/>
</dbReference>
<comment type="caution">
    <text evidence="1">The sequence shown here is derived from an EMBL/GenBank/DDBJ whole genome shotgun (WGS) entry which is preliminary data.</text>
</comment>
<reference evidence="1 2" key="1">
    <citation type="submission" date="2015-12" db="EMBL/GenBank/DDBJ databases">
        <title>The genome of Folsomia candida.</title>
        <authorList>
            <person name="Faddeeva A."/>
            <person name="Derks M.F."/>
            <person name="Anvar Y."/>
            <person name="Smit S."/>
            <person name="Van Straalen N."/>
            <person name="Roelofs D."/>
        </authorList>
    </citation>
    <scope>NUCLEOTIDE SEQUENCE [LARGE SCALE GENOMIC DNA]</scope>
    <source>
        <strain evidence="1 2">VU population</strain>
        <tissue evidence="1">Whole body</tissue>
    </source>
</reference>
<dbReference type="OMA" id="AMNSEAI"/>
<protein>
    <submittedName>
        <fullName evidence="1">Dynactin subunit 3</fullName>
    </submittedName>
</protein>
<name>A0A226F447_FOLCA</name>
<evidence type="ECO:0000313" key="1">
    <source>
        <dbReference type="EMBL" id="OXA63961.1"/>
    </source>
</evidence>
<proteinExistence type="predicted"/>
<dbReference type="Pfam" id="PF07426">
    <property type="entry name" value="Dynactin_p22"/>
    <property type="match status" value="1"/>
</dbReference>
<dbReference type="OrthoDB" id="16729at2759"/>
<dbReference type="InterPro" id="IPR009991">
    <property type="entry name" value="DCTN3"/>
</dbReference>
<dbReference type="EMBL" id="LNIX01000001">
    <property type="protein sequence ID" value="OXA63961.1"/>
    <property type="molecule type" value="Genomic_DNA"/>
</dbReference>
<sequence>MKEENSDQMLSGLEARITALENRIFGDEIRSKTQQQRKVVEELVQINGQLQRGISNRETVISLMKKIEEMMEYLDLEESSQILGGEAKGNAVLVAEPIIRQMHSIVKGISLDHVHQAINSEPIRNVTALSGQLAQLKIVQLEQEERYRDLCTKIDEVEEVLNILGLAMGR</sequence>
<dbReference type="Proteomes" id="UP000198287">
    <property type="component" value="Unassembled WGS sequence"/>
</dbReference>
<keyword evidence="2" id="KW-1185">Reference proteome</keyword>
<accession>A0A226F447</accession>
<dbReference type="PANTHER" id="PTHR28360:SF1">
    <property type="entry name" value="DYNACTIN SUBUNIT 3"/>
    <property type="match status" value="1"/>
</dbReference>
<dbReference type="AlphaFoldDB" id="A0A226F447"/>
<evidence type="ECO:0000313" key="2">
    <source>
        <dbReference type="Proteomes" id="UP000198287"/>
    </source>
</evidence>
<gene>
    <name evidence="1" type="ORF">Fcan01_02795</name>
</gene>